<accession>A0ABR3W0L0</accession>
<evidence type="ECO:0000256" key="1">
    <source>
        <dbReference type="SAM" id="Phobius"/>
    </source>
</evidence>
<evidence type="ECO:0000313" key="3">
    <source>
        <dbReference type="EMBL" id="KAL1850147.1"/>
    </source>
</evidence>
<evidence type="ECO:0000259" key="2">
    <source>
        <dbReference type="Pfam" id="PF20237"/>
    </source>
</evidence>
<evidence type="ECO:0000313" key="4">
    <source>
        <dbReference type="Proteomes" id="UP001583177"/>
    </source>
</evidence>
<dbReference type="PANTHER" id="PTHR34502:SF5">
    <property type="entry name" value="DUF6594 DOMAIN-CONTAINING PROTEIN"/>
    <property type="match status" value="1"/>
</dbReference>
<keyword evidence="1" id="KW-0812">Transmembrane</keyword>
<reference evidence="3 4" key="1">
    <citation type="journal article" date="2024" name="IMA Fungus">
        <title>IMA Genome - F19 : A genome assembly and annotation guide to empower mycologists, including annotated draft genome sequences of Ceratocystis pirilliformis, Diaporthe australafricana, Fusarium ophioides, Paecilomyces lecythidis, and Sporothrix stenoceras.</title>
        <authorList>
            <person name="Aylward J."/>
            <person name="Wilson A.M."/>
            <person name="Visagie C.M."/>
            <person name="Spraker J."/>
            <person name="Barnes I."/>
            <person name="Buitendag C."/>
            <person name="Ceriani C."/>
            <person name="Del Mar Angel L."/>
            <person name="du Plessis D."/>
            <person name="Fuchs T."/>
            <person name="Gasser K."/>
            <person name="Kramer D."/>
            <person name="Li W."/>
            <person name="Munsamy K."/>
            <person name="Piso A."/>
            <person name="Price J.L."/>
            <person name="Sonnekus B."/>
            <person name="Thomas C."/>
            <person name="van der Nest A."/>
            <person name="van Dijk A."/>
            <person name="van Heerden A."/>
            <person name="van Vuuren N."/>
            <person name="Yilmaz N."/>
            <person name="Duong T.A."/>
            <person name="van der Merwe N.A."/>
            <person name="Wingfield M.J."/>
            <person name="Wingfield B.D."/>
        </authorList>
    </citation>
    <scope>NUCLEOTIDE SEQUENCE [LARGE SCALE GENOMIC DNA]</scope>
    <source>
        <strain evidence="3 4">CMW 18300</strain>
    </source>
</reference>
<comment type="caution">
    <text evidence="3">The sequence shown here is derived from an EMBL/GenBank/DDBJ whole genome shotgun (WGS) entry which is preliminary data.</text>
</comment>
<gene>
    <name evidence="3" type="ORF">Daus18300_013015</name>
</gene>
<keyword evidence="1" id="KW-1133">Transmembrane helix</keyword>
<protein>
    <recommendedName>
        <fullName evidence="2">DUF6594 domain-containing protein</fullName>
    </recommendedName>
</protein>
<dbReference type="Pfam" id="PF20237">
    <property type="entry name" value="DUF6594"/>
    <property type="match status" value="1"/>
</dbReference>
<feature type="transmembrane region" description="Helical" evidence="1">
    <location>
        <begin position="203"/>
        <end position="224"/>
    </location>
</feature>
<proteinExistence type="predicted"/>
<dbReference type="InterPro" id="IPR046529">
    <property type="entry name" value="DUF6594"/>
</dbReference>
<organism evidence="3 4">
    <name type="scientific">Diaporthe australafricana</name>
    <dbReference type="NCBI Taxonomy" id="127596"/>
    <lineage>
        <taxon>Eukaryota</taxon>
        <taxon>Fungi</taxon>
        <taxon>Dikarya</taxon>
        <taxon>Ascomycota</taxon>
        <taxon>Pezizomycotina</taxon>
        <taxon>Sordariomycetes</taxon>
        <taxon>Sordariomycetidae</taxon>
        <taxon>Diaporthales</taxon>
        <taxon>Diaporthaceae</taxon>
        <taxon>Diaporthe</taxon>
    </lineage>
</organism>
<keyword evidence="4" id="KW-1185">Reference proteome</keyword>
<dbReference type="EMBL" id="JAWRVE010000190">
    <property type="protein sequence ID" value="KAL1850147.1"/>
    <property type="molecule type" value="Genomic_DNA"/>
</dbReference>
<feature type="domain" description="DUF6594" evidence="2">
    <location>
        <begin position="4"/>
        <end position="267"/>
    </location>
</feature>
<feature type="transmembrane region" description="Helical" evidence="1">
    <location>
        <begin position="230"/>
        <end position="248"/>
    </location>
</feature>
<dbReference type="PANTHER" id="PTHR34502">
    <property type="entry name" value="DUF6594 DOMAIN-CONTAINING PROTEIN-RELATED"/>
    <property type="match status" value="1"/>
</dbReference>
<dbReference type="Proteomes" id="UP001583177">
    <property type="component" value="Unassembled WGS sequence"/>
</dbReference>
<sequence length="279" mass="31876">MEGYAKVAHLMAKYNEFAILRRFKTLNNQVLLYSQAEIVHLEERLHRLVDRDAAHPDRNFYSKDWWTLSHGHDEESREQWHAIRKIRKKLDKYNERILRQAMLAKLEGPNRVDLEFLKEWFERDSMGAFPILGPDMDAWNHAEDLIALKPRSPQDPTSSWFTITIFPLYHRLVGQKVKDPESPELGDGIYNYKESVLSSTADVFTTVVASLLPLLSITVLYVVHSNTMKLGIIVVFSACFSLALALMTNARRIEIFAATAAFAAVNVVFLTNGPPEACA</sequence>
<name>A0ABR3W0L0_9PEZI</name>
<keyword evidence="1" id="KW-0472">Membrane</keyword>
<feature type="transmembrane region" description="Helical" evidence="1">
    <location>
        <begin position="255"/>
        <end position="273"/>
    </location>
</feature>